<dbReference type="GO" id="GO:0005829">
    <property type="term" value="C:cytosol"/>
    <property type="evidence" value="ECO:0007669"/>
    <property type="project" value="TreeGrafter"/>
</dbReference>
<dbReference type="CDD" id="cd08645">
    <property type="entry name" value="FMT_core_GART"/>
    <property type="match status" value="1"/>
</dbReference>
<evidence type="ECO:0000256" key="3">
    <source>
        <dbReference type="ARBA" id="ARBA00022755"/>
    </source>
</evidence>
<feature type="binding site" evidence="4">
    <location>
        <position position="66"/>
    </location>
    <ligand>
        <name>(6R)-10-formyltetrahydrofolate</name>
        <dbReference type="ChEBI" id="CHEBI:195366"/>
    </ligand>
</feature>
<protein>
    <recommendedName>
        <fullName evidence="4">Phosphoribosylglycinamide formyltransferase</fullName>
        <ecNumber evidence="4">2.1.2.2</ecNumber>
    </recommendedName>
    <alternativeName>
        <fullName evidence="4">5'-phosphoribosylglycinamide transformylase</fullName>
    </alternativeName>
    <alternativeName>
        <fullName evidence="4">GAR transformylase</fullName>
        <shortName evidence="4">GART</shortName>
    </alternativeName>
</protein>
<evidence type="ECO:0000256" key="1">
    <source>
        <dbReference type="ARBA" id="ARBA00005054"/>
    </source>
</evidence>
<evidence type="ECO:0000313" key="6">
    <source>
        <dbReference type="EMBL" id="KYG68185.1"/>
    </source>
</evidence>
<evidence type="ECO:0000313" key="7">
    <source>
        <dbReference type="Proteomes" id="UP000075799"/>
    </source>
</evidence>
<feature type="binding site" evidence="4">
    <location>
        <begin position="91"/>
        <end position="94"/>
    </location>
    <ligand>
        <name>(6R)-10-formyltetrahydrofolate</name>
        <dbReference type="ChEBI" id="CHEBI:195366"/>
    </ligand>
</feature>
<dbReference type="EC" id="2.1.2.2" evidence="4"/>
<comment type="function">
    <text evidence="4">Catalyzes the transfer of a formyl group from 10-formyltetrahydrofolate to 5-phospho-ribosyl-glycinamide (GAR), producing 5-phospho-ribosyl-N-formylglycinamide (FGAR) and tetrahydrofolate.</text>
</comment>
<proteinExistence type="inferred from homology"/>
<name>A0A162GHU4_BDEBC</name>
<feature type="binding site" evidence="4">
    <location>
        <begin position="14"/>
        <end position="16"/>
    </location>
    <ligand>
        <name>N(1)-(5-phospho-beta-D-ribosyl)glycinamide</name>
        <dbReference type="ChEBI" id="CHEBI:143788"/>
    </ligand>
</feature>
<dbReference type="OrthoDB" id="5292304at2"/>
<accession>A0A162GHU4</accession>
<comment type="catalytic activity">
    <reaction evidence="4">
        <text>N(1)-(5-phospho-beta-D-ribosyl)glycinamide + (6R)-10-formyltetrahydrofolate = N(2)-formyl-N(1)-(5-phospho-beta-D-ribosyl)glycinamide + (6S)-5,6,7,8-tetrahydrofolate + H(+)</text>
        <dbReference type="Rhea" id="RHEA:15053"/>
        <dbReference type="ChEBI" id="CHEBI:15378"/>
        <dbReference type="ChEBI" id="CHEBI:57453"/>
        <dbReference type="ChEBI" id="CHEBI:143788"/>
        <dbReference type="ChEBI" id="CHEBI:147286"/>
        <dbReference type="ChEBI" id="CHEBI:195366"/>
        <dbReference type="EC" id="2.1.2.2"/>
    </reaction>
</comment>
<dbReference type="InterPro" id="IPR004607">
    <property type="entry name" value="GART"/>
</dbReference>
<dbReference type="AlphaFoldDB" id="A0A162GHU4"/>
<organism evidence="6 7">
    <name type="scientific">Bdellovibrio bacteriovorus</name>
    <dbReference type="NCBI Taxonomy" id="959"/>
    <lineage>
        <taxon>Bacteria</taxon>
        <taxon>Pseudomonadati</taxon>
        <taxon>Bdellovibrionota</taxon>
        <taxon>Bdellovibrionia</taxon>
        <taxon>Bdellovibrionales</taxon>
        <taxon>Pseudobdellovibrionaceae</taxon>
        <taxon>Bdellovibrio</taxon>
    </lineage>
</organism>
<gene>
    <name evidence="4" type="primary">purN</name>
    <name evidence="6" type="ORF">AZI87_02715</name>
</gene>
<feature type="active site" description="Proton donor" evidence="4">
    <location>
        <position position="116"/>
    </location>
</feature>
<dbReference type="UniPathway" id="UPA00074">
    <property type="reaction ID" value="UER00126"/>
</dbReference>
<dbReference type="PANTHER" id="PTHR43369:SF2">
    <property type="entry name" value="PHOSPHORIBOSYLGLYCINAMIDE FORMYLTRANSFERASE"/>
    <property type="match status" value="1"/>
</dbReference>
<dbReference type="NCBIfam" id="TIGR00639">
    <property type="entry name" value="PurN"/>
    <property type="match status" value="1"/>
</dbReference>
<dbReference type="GO" id="GO:0004644">
    <property type="term" value="F:phosphoribosylglycinamide formyltransferase activity"/>
    <property type="evidence" value="ECO:0007669"/>
    <property type="project" value="UniProtKB-UniRule"/>
</dbReference>
<feature type="site" description="Raises pKa of active site His" evidence="4">
    <location>
        <position position="152"/>
    </location>
</feature>
<evidence type="ECO:0000256" key="4">
    <source>
        <dbReference type="HAMAP-Rule" id="MF_01930"/>
    </source>
</evidence>
<dbReference type="HAMAP" id="MF_01930">
    <property type="entry name" value="PurN"/>
    <property type="match status" value="1"/>
</dbReference>
<feature type="domain" description="Formyl transferase N-terminal" evidence="5">
    <location>
        <begin position="5"/>
        <end position="187"/>
    </location>
</feature>
<dbReference type="Pfam" id="PF00551">
    <property type="entry name" value="Formyl_trans_N"/>
    <property type="match status" value="1"/>
</dbReference>
<reference evidence="6 7" key="1">
    <citation type="submission" date="2016-03" db="EMBL/GenBank/DDBJ databases">
        <authorList>
            <person name="Ploux O."/>
        </authorList>
    </citation>
    <scope>NUCLEOTIDE SEQUENCE [LARGE SCALE GENOMIC DNA]</scope>
    <source>
        <strain evidence="6 7">EC13</strain>
    </source>
</reference>
<dbReference type="Gene3D" id="3.40.50.170">
    <property type="entry name" value="Formyl transferase, N-terminal domain"/>
    <property type="match status" value="1"/>
</dbReference>
<keyword evidence="2 4" id="KW-0808">Transferase</keyword>
<dbReference type="InterPro" id="IPR002376">
    <property type="entry name" value="Formyl_transf_N"/>
</dbReference>
<comment type="similarity">
    <text evidence="4">Belongs to the GART family.</text>
</comment>
<dbReference type="Proteomes" id="UP000075799">
    <property type="component" value="Unassembled WGS sequence"/>
</dbReference>
<dbReference type="InterPro" id="IPR036477">
    <property type="entry name" value="Formyl_transf_N_sf"/>
</dbReference>
<feature type="binding site" evidence="4">
    <location>
        <position position="114"/>
    </location>
    <ligand>
        <name>(6R)-10-formyltetrahydrofolate</name>
        <dbReference type="ChEBI" id="CHEBI:195366"/>
    </ligand>
</feature>
<dbReference type="SUPFAM" id="SSF53328">
    <property type="entry name" value="Formyltransferase"/>
    <property type="match status" value="1"/>
</dbReference>
<dbReference type="RefSeq" id="WP_063204883.1">
    <property type="nucleotide sequence ID" value="NZ_LUKD01000001.1"/>
</dbReference>
<evidence type="ECO:0000259" key="5">
    <source>
        <dbReference type="Pfam" id="PF00551"/>
    </source>
</evidence>
<sequence length="206" mass="23250">MRPVRIALFASGTGSNAMALVAKAQELSKEKIDVAFVLSDKSAAPVLEKAQNAGVRTYLVEKKTDRKTHESEVLKLLREYHIDWIFLAGYMRLLSADFIQQFRHWHAGAEQIVNIHPSLLPAYPGVDSIARAFNDGVKESGVTLHLVDEGMDTGRVLVQEIVSRKEEVNLAKWAQQFHEVEHRLYCQFLEKVALGSQDTVYFKETP</sequence>
<evidence type="ECO:0000256" key="2">
    <source>
        <dbReference type="ARBA" id="ARBA00022679"/>
    </source>
</evidence>
<dbReference type="EMBL" id="LUKD01000001">
    <property type="protein sequence ID" value="KYG68185.1"/>
    <property type="molecule type" value="Genomic_DNA"/>
</dbReference>
<keyword evidence="3 4" id="KW-0658">Purine biosynthesis</keyword>
<dbReference type="GO" id="GO:0006189">
    <property type="term" value="P:'de novo' IMP biosynthetic process"/>
    <property type="evidence" value="ECO:0007669"/>
    <property type="project" value="UniProtKB-UniRule"/>
</dbReference>
<comment type="caution">
    <text evidence="6">The sequence shown here is derived from an EMBL/GenBank/DDBJ whole genome shotgun (WGS) entry which is preliminary data.</text>
</comment>
<dbReference type="PANTHER" id="PTHR43369">
    <property type="entry name" value="PHOSPHORIBOSYLGLYCINAMIDE FORMYLTRANSFERASE"/>
    <property type="match status" value="1"/>
</dbReference>
<comment type="pathway">
    <text evidence="1 4">Purine metabolism; IMP biosynthesis via de novo pathway; N(2)-formyl-N(1)-(5-phospho-D-ribosyl)glycinamide from N(1)-(5-phospho-D-ribosyl)glycinamide (10-formyl THF route): step 1/1.</text>
</comment>